<evidence type="ECO:0000313" key="2">
    <source>
        <dbReference type="Proteomes" id="UP000265520"/>
    </source>
</evidence>
<protein>
    <submittedName>
        <fullName evidence="1">Uncharacterized protein</fullName>
    </submittedName>
</protein>
<sequence>GGVLEAASQDALASRG</sequence>
<dbReference type="Proteomes" id="UP000265520">
    <property type="component" value="Unassembled WGS sequence"/>
</dbReference>
<dbReference type="AlphaFoldDB" id="A0A392SW81"/>
<evidence type="ECO:0000313" key="1">
    <source>
        <dbReference type="EMBL" id="MCI53111.1"/>
    </source>
</evidence>
<name>A0A392SW81_9FABA</name>
<reference evidence="1 2" key="1">
    <citation type="journal article" date="2018" name="Front. Plant Sci.">
        <title>Red Clover (Trifolium pratense) and Zigzag Clover (T. medium) - A Picture of Genomic Similarities and Differences.</title>
        <authorList>
            <person name="Dluhosova J."/>
            <person name="Istvanek J."/>
            <person name="Nedelnik J."/>
            <person name="Repkova J."/>
        </authorList>
    </citation>
    <scope>NUCLEOTIDE SEQUENCE [LARGE SCALE GENOMIC DNA]</scope>
    <source>
        <strain evidence="2">cv. 10/8</strain>
        <tissue evidence="1">Leaf</tissue>
    </source>
</reference>
<feature type="non-terminal residue" evidence="1">
    <location>
        <position position="1"/>
    </location>
</feature>
<accession>A0A392SW81</accession>
<comment type="caution">
    <text evidence="1">The sequence shown here is derived from an EMBL/GenBank/DDBJ whole genome shotgun (WGS) entry which is preliminary data.</text>
</comment>
<dbReference type="EMBL" id="LXQA010457997">
    <property type="protein sequence ID" value="MCI53111.1"/>
    <property type="molecule type" value="Genomic_DNA"/>
</dbReference>
<organism evidence="1 2">
    <name type="scientific">Trifolium medium</name>
    <dbReference type="NCBI Taxonomy" id="97028"/>
    <lineage>
        <taxon>Eukaryota</taxon>
        <taxon>Viridiplantae</taxon>
        <taxon>Streptophyta</taxon>
        <taxon>Embryophyta</taxon>
        <taxon>Tracheophyta</taxon>
        <taxon>Spermatophyta</taxon>
        <taxon>Magnoliopsida</taxon>
        <taxon>eudicotyledons</taxon>
        <taxon>Gunneridae</taxon>
        <taxon>Pentapetalae</taxon>
        <taxon>rosids</taxon>
        <taxon>fabids</taxon>
        <taxon>Fabales</taxon>
        <taxon>Fabaceae</taxon>
        <taxon>Papilionoideae</taxon>
        <taxon>50 kb inversion clade</taxon>
        <taxon>NPAAA clade</taxon>
        <taxon>Hologalegina</taxon>
        <taxon>IRL clade</taxon>
        <taxon>Trifolieae</taxon>
        <taxon>Trifolium</taxon>
    </lineage>
</organism>
<keyword evidence="2" id="KW-1185">Reference proteome</keyword>
<proteinExistence type="predicted"/>